<organism evidence="2 3">
    <name type="scientific">Mariprofundus micogutta</name>
    <dbReference type="NCBI Taxonomy" id="1921010"/>
    <lineage>
        <taxon>Bacteria</taxon>
        <taxon>Pseudomonadati</taxon>
        <taxon>Pseudomonadota</taxon>
        <taxon>Candidatius Mariprofundia</taxon>
        <taxon>Mariprofundales</taxon>
        <taxon>Mariprofundaceae</taxon>
        <taxon>Mariprofundus</taxon>
    </lineage>
</organism>
<evidence type="ECO:0000313" key="3">
    <source>
        <dbReference type="Proteomes" id="UP000231632"/>
    </source>
</evidence>
<dbReference type="PANTHER" id="PTHR47515:SF1">
    <property type="entry name" value="BLR2054 PROTEIN"/>
    <property type="match status" value="1"/>
</dbReference>
<proteinExistence type="predicted"/>
<dbReference type="Proteomes" id="UP000231632">
    <property type="component" value="Unassembled WGS sequence"/>
</dbReference>
<protein>
    <recommendedName>
        <fullName evidence="1">HTH-like domain-containing protein</fullName>
    </recommendedName>
</protein>
<evidence type="ECO:0000313" key="2">
    <source>
        <dbReference type="EMBL" id="GAV20069.1"/>
    </source>
</evidence>
<dbReference type="STRING" id="1921010.MMIC_P1031"/>
<gene>
    <name evidence="2" type="ORF">MMIC_P1031</name>
</gene>
<reference evidence="2 3" key="1">
    <citation type="journal article" date="2017" name="Arch. Microbiol.">
        <title>Mariprofundus micogutta sp. nov., a novel iron-oxidizing zetaproteobacterium isolated from a deep-sea hydrothermal field at the Bayonnaise knoll of the Izu-Ogasawara arc, and a description of Mariprofundales ord. nov. and Zetaproteobacteria classis nov.</title>
        <authorList>
            <person name="Makita H."/>
            <person name="Tanaka E."/>
            <person name="Mitsunobu S."/>
            <person name="Miyazaki M."/>
            <person name="Nunoura T."/>
            <person name="Uematsu K."/>
            <person name="Takaki Y."/>
            <person name="Nishi S."/>
            <person name="Shimamura S."/>
            <person name="Takai K."/>
        </authorList>
    </citation>
    <scope>NUCLEOTIDE SEQUENCE [LARGE SCALE GENOMIC DNA]</scope>
    <source>
        <strain evidence="2 3">ET2</strain>
    </source>
</reference>
<comment type="caution">
    <text evidence="2">The sequence shown here is derived from an EMBL/GenBank/DDBJ whole genome shotgun (WGS) entry which is preliminary data.</text>
</comment>
<feature type="domain" description="HTH-like" evidence="1">
    <location>
        <begin position="33"/>
        <end position="87"/>
    </location>
</feature>
<sequence length="119" mass="13948">MREATGISERRACGLAGISRTVMNHEPKPDGDAELRNKIVDLAQVRKRFGYRRIHAMLRREGIMVNSKRVYRLYTEENLSVRRRRRKKGIAVEREPLVLPDAPNEVWSMDFVMDRLANR</sequence>
<dbReference type="InterPro" id="IPR025948">
    <property type="entry name" value="HTH-like_dom"/>
</dbReference>
<dbReference type="Pfam" id="PF13276">
    <property type="entry name" value="HTH_21"/>
    <property type="match status" value="1"/>
</dbReference>
<name>A0A1L8CMJ9_9PROT</name>
<evidence type="ECO:0000259" key="1">
    <source>
        <dbReference type="Pfam" id="PF13276"/>
    </source>
</evidence>
<dbReference type="PANTHER" id="PTHR47515">
    <property type="entry name" value="LOW CALCIUM RESPONSE LOCUS PROTEIN T"/>
    <property type="match status" value="1"/>
</dbReference>
<dbReference type="AlphaFoldDB" id="A0A1L8CMJ9"/>
<accession>A0A1L8CMJ9</accession>
<dbReference type="EMBL" id="BDFD01000007">
    <property type="protein sequence ID" value="GAV20069.1"/>
    <property type="molecule type" value="Genomic_DNA"/>
</dbReference>
<keyword evidence="3" id="KW-1185">Reference proteome</keyword>